<name>A0A1Y2K775_9PROT</name>
<keyword evidence="3" id="KW-0732">Signal</keyword>
<dbReference type="AlphaFoldDB" id="A0A1Y2K775"/>
<dbReference type="SUPFAM" id="SSF46626">
    <property type="entry name" value="Cytochrome c"/>
    <property type="match status" value="2"/>
</dbReference>
<protein>
    <submittedName>
        <fullName evidence="4">Putative cytochrome C553</fullName>
    </submittedName>
</protein>
<dbReference type="STRING" id="1434232.MAIT1_01134"/>
<dbReference type="InterPro" id="IPR036909">
    <property type="entry name" value="Cyt_c-like_dom_sf"/>
</dbReference>
<dbReference type="InterPro" id="IPR050597">
    <property type="entry name" value="Cytochrome_c_Oxidase_Subunit"/>
</dbReference>
<dbReference type="GO" id="GO:0020037">
    <property type="term" value="F:heme binding"/>
    <property type="evidence" value="ECO:0007669"/>
    <property type="project" value="InterPro"/>
</dbReference>
<reference evidence="4 5" key="1">
    <citation type="journal article" date="2016" name="BMC Genomics">
        <title>Combined genomic and structural analyses of a cultured magnetotactic bacterium reveals its niche adaptation to a dynamic environment.</title>
        <authorList>
            <person name="Araujo A.C."/>
            <person name="Morillo V."/>
            <person name="Cypriano J."/>
            <person name="Teixeira L.C."/>
            <person name="Leao P."/>
            <person name="Lyra S."/>
            <person name="Almeida L.G."/>
            <person name="Bazylinski D.A."/>
            <person name="Vasconcellos A.T."/>
            <person name="Abreu F."/>
            <person name="Lins U."/>
        </authorList>
    </citation>
    <scope>NUCLEOTIDE SEQUENCE [LARGE SCALE GENOMIC DNA]</scope>
    <source>
        <strain evidence="4 5">IT-1</strain>
    </source>
</reference>
<dbReference type="PANTHER" id="PTHR33751:SF9">
    <property type="entry name" value="CYTOCHROME C4"/>
    <property type="match status" value="1"/>
</dbReference>
<dbReference type="PANTHER" id="PTHR33751">
    <property type="entry name" value="CBB3-TYPE CYTOCHROME C OXIDASE SUBUNIT FIXP"/>
    <property type="match status" value="1"/>
</dbReference>
<proteinExistence type="predicted"/>
<sequence>MNGWIIMLNAFVVVIALLALPASASAMEPAWKTCDSCHGENGYSTDPNTPILGGMNAYYLKDALMQYIRLRRPDPAQAHAKLDRKILPQLAQRYAELPWKSAPMEKQGINPQRAADGYGMMAKCERCHKNGGQEQYDDNPRLAGQWLPYLIGRIKAFHAPNSTLEQPHKMREFMQVWSADEVESIAHGFASMAYPELANKLRETPKEKSLFDKFKSMF</sequence>
<accession>A0A1Y2K775</accession>
<evidence type="ECO:0000256" key="1">
    <source>
        <dbReference type="ARBA" id="ARBA00022448"/>
    </source>
</evidence>
<evidence type="ECO:0000313" key="4">
    <source>
        <dbReference type="EMBL" id="OSM06166.1"/>
    </source>
</evidence>
<keyword evidence="2" id="KW-0249">Electron transport</keyword>
<dbReference type="GO" id="GO:0009055">
    <property type="term" value="F:electron transfer activity"/>
    <property type="evidence" value="ECO:0007669"/>
    <property type="project" value="InterPro"/>
</dbReference>
<dbReference type="Proteomes" id="UP000194003">
    <property type="component" value="Unassembled WGS sequence"/>
</dbReference>
<evidence type="ECO:0000256" key="2">
    <source>
        <dbReference type="ARBA" id="ARBA00022982"/>
    </source>
</evidence>
<feature type="chain" id="PRO_5013231706" evidence="3">
    <location>
        <begin position="27"/>
        <end position="218"/>
    </location>
</feature>
<comment type="caution">
    <text evidence="4">The sequence shown here is derived from an EMBL/GenBank/DDBJ whole genome shotgun (WGS) entry which is preliminary data.</text>
</comment>
<dbReference type="Gene3D" id="1.10.760.10">
    <property type="entry name" value="Cytochrome c-like domain"/>
    <property type="match status" value="2"/>
</dbReference>
<evidence type="ECO:0000256" key="3">
    <source>
        <dbReference type="SAM" id="SignalP"/>
    </source>
</evidence>
<feature type="signal peptide" evidence="3">
    <location>
        <begin position="1"/>
        <end position="26"/>
    </location>
</feature>
<dbReference type="EMBL" id="LVJN01000016">
    <property type="protein sequence ID" value="OSM06166.1"/>
    <property type="molecule type" value="Genomic_DNA"/>
</dbReference>
<keyword evidence="5" id="KW-1185">Reference proteome</keyword>
<keyword evidence="1" id="KW-0813">Transport</keyword>
<evidence type="ECO:0000313" key="5">
    <source>
        <dbReference type="Proteomes" id="UP000194003"/>
    </source>
</evidence>
<organism evidence="4 5">
    <name type="scientific">Magnetofaba australis IT-1</name>
    <dbReference type="NCBI Taxonomy" id="1434232"/>
    <lineage>
        <taxon>Bacteria</taxon>
        <taxon>Pseudomonadati</taxon>
        <taxon>Pseudomonadota</taxon>
        <taxon>Magnetococcia</taxon>
        <taxon>Magnetococcales</taxon>
        <taxon>Magnetococcaceae</taxon>
        <taxon>Magnetofaba</taxon>
    </lineage>
</organism>
<gene>
    <name evidence="4" type="ORF">MAIT1_01134</name>
</gene>